<feature type="coiled-coil region" evidence="1">
    <location>
        <begin position="29"/>
        <end position="67"/>
    </location>
</feature>
<dbReference type="InterPro" id="IPR006574">
    <property type="entry name" value="PRY"/>
</dbReference>
<dbReference type="SUPFAM" id="SSF49899">
    <property type="entry name" value="Concanavalin A-like lectins/glucanases"/>
    <property type="match status" value="1"/>
</dbReference>
<dbReference type="SMART" id="SM00449">
    <property type="entry name" value="SPRY"/>
    <property type="match status" value="1"/>
</dbReference>
<dbReference type="InterPro" id="IPR001870">
    <property type="entry name" value="B30.2/SPRY"/>
</dbReference>
<dbReference type="Pfam" id="PF13765">
    <property type="entry name" value="PRY"/>
    <property type="match status" value="1"/>
</dbReference>
<dbReference type="SMART" id="SM00589">
    <property type="entry name" value="PRY"/>
    <property type="match status" value="1"/>
</dbReference>
<evidence type="ECO:0000256" key="1">
    <source>
        <dbReference type="SAM" id="Coils"/>
    </source>
</evidence>
<dbReference type="InterPro" id="IPR043136">
    <property type="entry name" value="B30.2/SPRY_sf"/>
</dbReference>
<keyword evidence="4" id="KW-1185">Reference proteome</keyword>
<organism evidence="3 4">
    <name type="scientific">Scyliorhinus torazame</name>
    <name type="common">Cloudy catshark</name>
    <name type="synonym">Catulus torazame</name>
    <dbReference type="NCBI Taxonomy" id="75743"/>
    <lineage>
        <taxon>Eukaryota</taxon>
        <taxon>Metazoa</taxon>
        <taxon>Chordata</taxon>
        <taxon>Craniata</taxon>
        <taxon>Vertebrata</taxon>
        <taxon>Chondrichthyes</taxon>
        <taxon>Elasmobranchii</taxon>
        <taxon>Galeomorphii</taxon>
        <taxon>Galeoidea</taxon>
        <taxon>Carcharhiniformes</taxon>
        <taxon>Scyliorhinidae</taxon>
        <taxon>Scyliorhinus</taxon>
    </lineage>
</organism>
<dbReference type="InterPro" id="IPR050143">
    <property type="entry name" value="TRIM/RBCC"/>
</dbReference>
<dbReference type="PROSITE" id="PS50188">
    <property type="entry name" value="B302_SPRY"/>
    <property type="match status" value="1"/>
</dbReference>
<gene>
    <name evidence="3" type="ORF">scyTo_0019434</name>
</gene>
<dbReference type="Proteomes" id="UP000288216">
    <property type="component" value="Unassembled WGS sequence"/>
</dbReference>
<feature type="domain" description="B30.2/SPRY" evidence="2">
    <location>
        <begin position="107"/>
        <end position="296"/>
    </location>
</feature>
<comment type="caution">
    <text evidence="3">The sequence shown here is derived from an EMBL/GenBank/DDBJ whole genome shotgun (WGS) entry which is preliminary data.</text>
</comment>
<dbReference type="Gene3D" id="2.60.120.920">
    <property type="match status" value="1"/>
</dbReference>
<keyword evidence="1" id="KW-0175">Coiled coil</keyword>
<name>A0A401PZN8_SCYTO</name>
<sequence length="298" mass="33924">DWARQTECQIKNTFRKLHVYLNDEESYLIQQVRQEERDSNCKLQNMTEEVFQELRVLRNNIHEIERQMKDGVLNLKGLKDIQTRLANTLPTPVLIMHKVPFGKFSGPMEYRVWKKLRKLLDTVPAAVTLDPDTAHPNLVISADGTSLRLADAQLTHTACSKVSLEPCVLASEGYTSGCHYWEAEVSGEGWALGVGSRSALRDGRLALTPQSGNWPLTFRNGEYECFYPLHTLPATDKPRRIGVFLNLERGYLSFYNAEDMSHIFTVPSKCSEQLYPCFMPPSSGKAMSVARSERWEPQ</sequence>
<dbReference type="PRINTS" id="PR01407">
    <property type="entry name" value="BUTYPHLNCDUF"/>
</dbReference>
<evidence type="ECO:0000259" key="2">
    <source>
        <dbReference type="PROSITE" id="PS50188"/>
    </source>
</evidence>
<dbReference type="InterPro" id="IPR003877">
    <property type="entry name" value="SPRY_dom"/>
</dbReference>
<feature type="non-terminal residue" evidence="3">
    <location>
        <position position="1"/>
    </location>
</feature>
<evidence type="ECO:0000313" key="3">
    <source>
        <dbReference type="EMBL" id="GCB78592.1"/>
    </source>
</evidence>
<dbReference type="OrthoDB" id="8883737at2759"/>
<reference evidence="3 4" key="1">
    <citation type="journal article" date="2018" name="Nat. Ecol. Evol.">
        <title>Shark genomes provide insights into elasmobranch evolution and the origin of vertebrates.</title>
        <authorList>
            <person name="Hara Y"/>
            <person name="Yamaguchi K"/>
            <person name="Onimaru K"/>
            <person name="Kadota M"/>
            <person name="Koyanagi M"/>
            <person name="Keeley SD"/>
            <person name="Tatsumi K"/>
            <person name="Tanaka K"/>
            <person name="Motone F"/>
            <person name="Kageyama Y"/>
            <person name="Nozu R"/>
            <person name="Adachi N"/>
            <person name="Nishimura O"/>
            <person name="Nakagawa R"/>
            <person name="Tanegashima C"/>
            <person name="Kiyatake I"/>
            <person name="Matsumoto R"/>
            <person name="Murakumo K"/>
            <person name="Nishida K"/>
            <person name="Terakita A"/>
            <person name="Kuratani S"/>
            <person name="Sato K"/>
            <person name="Hyodo S Kuraku.S."/>
        </authorList>
    </citation>
    <scope>NUCLEOTIDE SEQUENCE [LARGE SCALE GENOMIC DNA]</scope>
</reference>
<dbReference type="AlphaFoldDB" id="A0A401PZN8"/>
<protein>
    <recommendedName>
        <fullName evidence="2">B30.2/SPRY domain-containing protein</fullName>
    </recommendedName>
</protein>
<evidence type="ECO:0000313" key="4">
    <source>
        <dbReference type="Proteomes" id="UP000288216"/>
    </source>
</evidence>
<dbReference type="InterPro" id="IPR003879">
    <property type="entry name" value="Butyrophylin_SPRY"/>
</dbReference>
<dbReference type="PANTHER" id="PTHR24103">
    <property type="entry name" value="E3 UBIQUITIN-PROTEIN LIGASE TRIM"/>
    <property type="match status" value="1"/>
</dbReference>
<dbReference type="Pfam" id="PF00622">
    <property type="entry name" value="SPRY"/>
    <property type="match status" value="1"/>
</dbReference>
<dbReference type="EMBL" id="BFAA01014450">
    <property type="protein sequence ID" value="GCB78592.1"/>
    <property type="molecule type" value="Genomic_DNA"/>
</dbReference>
<proteinExistence type="predicted"/>
<accession>A0A401PZN8</accession>
<dbReference type="InterPro" id="IPR013320">
    <property type="entry name" value="ConA-like_dom_sf"/>
</dbReference>
<dbReference type="STRING" id="75743.A0A401PZN8"/>